<keyword evidence="2" id="KW-0964">Secreted</keyword>
<dbReference type="AlphaFoldDB" id="A0A224YAK2"/>
<organism evidence="5">
    <name type="scientific">Rhipicephalus zambeziensis</name>
    <dbReference type="NCBI Taxonomy" id="60191"/>
    <lineage>
        <taxon>Eukaryota</taxon>
        <taxon>Metazoa</taxon>
        <taxon>Ecdysozoa</taxon>
        <taxon>Arthropoda</taxon>
        <taxon>Chelicerata</taxon>
        <taxon>Arachnida</taxon>
        <taxon>Acari</taxon>
        <taxon>Parasitiformes</taxon>
        <taxon>Ixodida</taxon>
        <taxon>Ixodoidea</taxon>
        <taxon>Ixodidae</taxon>
        <taxon>Rhipicephalinae</taxon>
        <taxon>Rhipicephalus</taxon>
        <taxon>Rhipicephalus</taxon>
    </lineage>
</organism>
<reference evidence="5" key="1">
    <citation type="journal article" date="2017" name="Parasit. Vectors">
        <title>Sialotranscriptomics of Rhipicephalus zambeziensis reveals intricate expression profiles of secretory proteins and suggests tight temporal transcriptional regulation during blood-feeding.</title>
        <authorList>
            <person name="de Castro M.H."/>
            <person name="de Klerk D."/>
            <person name="Pienaar R."/>
            <person name="Rees D.J.G."/>
            <person name="Mans B.J."/>
        </authorList>
    </citation>
    <scope>NUCLEOTIDE SEQUENCE</scope>
    <source>
        <tissue evidence="5">Salivary glands</tissue>
    </source>
</reference>
<keyword evidence="3" id="KW-0732">Signal</keyword>
<dbReference type="Pfam" id="PF15430">
    <property type="entry name" value="SVWC"/>
    <property type="match status" value="1"/>
</dbReference>
<name>A0A224YAK2_9ACAR</name>
<evidence type="ECO:0000259" key="4">
    <source>
        <dbReference type="SMART" id="SM01318"/>
    </source>
</evidence>
<dbReference type="EMBL" id="GFPF01000187">
    <property type="protein sequence ID" value="MAA11333.1"/>
    <property type="molecule type" value="Transcribed_RNA"/>
</dbReference>
<comment type="subcellular location">
    <subcellularLocation>
        <location evidence="1">Secreted</location>
    </subcellularLocation>
</comment>
<evidence type="ECO:0000256" key="3">
    <source>
        <dbReference type="SAM" id="SignalP"/>
    </source>
</evidence>
<dbReference type="SMART" id="SM01318">
    <property type="entry name" value="SVWC"/>
    <property type="match status" value="1"/>
</dbReference>
<feature type="domain" description="Single" evidence="4">
    <location>
        <begin position="34"/>
        <end position="98"/>
    </location>
</feature>
<accession>A0A224YAK2</accession>
<protein>
    <submittedName>
        <fullName evidence="5">8.9 kDa family member</fullName>
    </submittedName>
</protein>
<evidence type="ECO:0000256" key="1">
    <source>
        <dbReference type="ARBA" id="ARBA00004613"/>
    </source>
</evidence>
<proteinExistence type="predicted"/>
<dbReference type="InterPro" id="IPR029277">
    <property type="entry name" value="SVWC_dom"/>
</dbReference>
<feature type="signal peptide" evidence="3">
    <location>
        <begin position="1"/>
        <end position="19"/>
    </location>
</feature>
<feature type="chain" id="PRO_5012714021" evidence="3">
    <location>
        <begin position="20"/>
        <end position="108"/>
    </location>
</feature>
<evidence type="ECO:0000313" key="5">
    <source>
        <dbReference type="EMBL" id="MAA11333.1"/>
    </source>
</evidence>
<evidence type="ECO:0000256" key="2">
    <source>
        <dbReference type="ARBA" id="ARBA00022525"/>
    </source>
</evidence>
<sequence length="108" mass="11511">MKLSAALLILVASFSFAKRRPGITCPARHTPVGCFFLGHFIPAGESAAFWNPCVFVSCSRNGQTVAITGCPSVAEPRQHAAIAPTLRPQGFPGCCERCRPVQQTSLVP</sequence>
<dbReference type="GO" id="GO:0005576">
    <property type="term" value="C:extracellular region"/>
    <property type="evidence" value="ECO:0007669"/>
    <property type="project" value="UniProtKB-SubCell"/>
</dbReference>